<evidence type="ECO:0000313" key="8">
    <source>
        <dbReference type="EMBL" id="SDQ10787.1"/>
    </source>
</evidence>
<name>A0A1H0Y6L1_9EURY</name>
<keyword evidence="2" id="KW-1003">Cell membrane</keyword>
<evidence type="ECO:0000256" key="6">
    <source>
        <dbReference type="SAM" id="Phobius"/>
    </source>
</evidence>
<evidence type="ECO:0000313" key="10">
    <source>
        <dbReference type="Proteomes" id="UP000255421"/>
    </source>
</evidence>
<dbReference type="PANTHER" id="PTHR30213">
    <property type="entry name" value="INNER MEMBRANE PROTEIN YHJD"/>
    <property type="match status" value="1"/>
</dbReference>
<dbReference type="EMBL" id="QQST01000001">
    <property type="protein sequence ID" value="RDI72307.1"/>
    <property type="molecule type" value="Genomic_DNA"/>
</dbReference>
<dbReference type="Proteomes" id="UP000255421">
    <property type="component" value="Unassembled WGS sequence"/>
</dbReference>
<dbReference type="NCBIfam" id="TIGR00765">
    <property type="entry name" value="yihY_not_rbn"/>
    <property type="match status" value="1"/>
</dbReference>
<protein>
    <submittedName>
        <fullName evidence="8">Membrane protein</fullName>
    </submittedName>
    <submittedName>
        <fullName evidence="7">YihY/virulence factor BrkB family protein</fullName>
    </submittedName>
</protein>
<dbReference type="PANTHER" id="PTHR30213:SF0">
    <property type="entry name" value="UPF0761 MEMBRANE PROTEIN YIHY"/>
    <property type="match status" value="1"/>
</dbReference>
<gene>
    <name evidence="7" type="ORF">DWB78_11620</name>
    <name evidence="8" type="ORF">SAMN05216278_0436</name>
</gene>
<sequence>MSTVRSVAGLAKDRNLTYLAAGIAYYAFVSIIPLMLLAVALASFFGGQALADRIVGMLSQQISSAGAQVVTQTLTSTAGRGAASVVGFVTLLWSALKLFRGLDQAFDEVYANEIDVSIVEQVIDALVVIVGIALAVALVVAVGIVLSILSLQIPFANVLGTLVLIIVLTLAFLPIYYVLPPVDVSVREVLPGTVVAAVGWVLLQVGFRIYAANAGRYAAYGVIGAVLLFVTWLYFASIVMLLGAAVNAVRRGTTTETW</sequence>
<keyword evidence="3 6" id="KW-0812">Transmembrane</keyword>
<proteinExistence type="predicted"/>
<dbReference type="Pfam" id="PF03631">
    <property type="entry name" value="Virul_fac_BrkB"/>
    <property type="match status" value="1"/>
</dbReference>
<dbReference type="Proteomes" id="UP000199289">
    <property type="component" value="Unassembled WGS sequence"/>
</dbReference>
<reference evidence="8" key="2">
    <citation type="submission" date="2016-10" db="EMBL/GenBank/DDBJ databases">
        <authorList>
            <person name="de Groot N.N."/>
        </authorList>
    </citation>
    <scope>NUCLEOTIDE SEQUENCE [LARGE SCALE GENOMIC DNA]</scope>
    <source>
        <strain evidence="8">CGMCC 1.12397</strain>
    </source>
</reference>
<feature type="transmembrane region" description="Helical" evidence="6">
    <location>
        <begin position="23"/>
        <end position="45"/>
    </location>
</feature>
<dbReference type="GO" id="GO:0005886">
    <property type="term" value="C:plasma membrane"/>
    <property type="evidence" value="ECO:0007669"/>
    <property type="project" value="UniProtKB-SubCell"/>
</dbReference>
<dbReference type="PIRSF" id="PIRSF035875">
    <property type="entry name" value="RNase_BN"/>
    <property type="match status" value="1"/>
</dbReference>
<feature type="transmembrane region" description="Helical" evidence="6">
    <location>
        <begin position="155"/>
        <end position="177"/>
    </location>
</feature>
<feature type="transmembrane region" description="Helical" evidence="6">
    <location>
        <begin position="217"/>
        <end position="242"/>
    </location>
</feature>
<evidence type="ECO:0000256" key="3">
    <source>
        <dbReference type="ARBA" id="ARBA00022692"/>
    </source>
</evidence>
<evidence type="ECO:0000256" key="2">
    <source>
        <dbReference type="ARBA" id="ARBA00022475"/>
    </source>
</evidence>
<evidence type="ECO:0000256" key="5">
    <source>
        <dbReference type="ARBA" id="ARBA00023136"/>
    </source>
</evidence>
<dbReference type="OrthoDB" id="204872at2157"/>
<keyword evidence="10" id="KW-1185">Reference proteome</keyword>
<dbReference type="InterPro" id="IPR017039">
    <property type="entry name" value="Virul_fac_BrkB"/>
</dbReference>
<organism evidence="8 9">
    <name type="scientific">Halopelagius longus</name>
    <dbReference type="NCBI Taxonomy" id="1236180"/>
    <lineage>
        <taxon>Archaea</taxon>
        <taxon>Methanobacteriati</taxon>
        <taxon>Methanobacteriota</taxon>
        <taxon>Stenosarchaea group</taxon>
        <taxon>Halobacteria</taxon>
        <taxon>Halobacteriales</taxon>
        <taxon>Haloferacaceae</taxon>
    </lineage>
</organism>
<dbReference type="EMBL" id="FNKQ01000001">
    <property type="protein sequence ID" value="SDQ10787.1"/>
    <property type="molecule type" value="Genomic_DNA"/>
</dbReference>
<reference evidence="7 10" key="3">
    <citation type="submission" date="2018-07" db="EMBL/GenBank/DDBJ databases">
        <title>Genome sequence of extremly halophilic archaeon Halopelagius longus strain BC12-B1.</title>
        <authorList>
            <person name="Zhang X."/>
        </authorList>
    </citation>
    <scope>NUCLEOTIDE SEQUENCE [LARGE SCALE GENOMIC DNA]</scope>
    <source>
        <strain evidence="7 10">BC12-B1</strain>
    </source>
</reference>
<evidence type="ECO:0000256" key="1">
    <source>
        <dbReference type="ARBA" id="ARBA00004651"/>
    </source>
</evidence>
<feature type="transmembrane region" description="Helical" evidence="6">
    <location>
        <begin position="189"/>
        <end position="211"/>
    </location>
</feature>
<reference evidence="9" key="1">
    <citation type="submission" date="2016-10" db="EMBL/GenBank/DDBJ databases">
        <authorList>
            <person name="Varghese N."/>
            <person name="Submissions S."/>
        </authorList>
    </citation>
    <scope>NUCLEOTIDE SEQUENCE [LARGE SCALE GENOMIC DNA]</scope>
    <source>
        <strain evidence="9">CGMCC 1.12397</strain>
    </source>
</reference>
<feature type="transmembrane region" description="Helical" evidence="6">
    <location>
        <begin position="125"/>
        <end position="149"/>
    </location>
</feature>
<accession>A0A1H0Y6L1</accession>
<evidence type="ECO:0000313" key="9">
    <source>
        <dbReference type="Proteomes" id="UP000199289"/>
    </source>
</evidence>
<comment type="subcellular location">
    <subcellularLocation>
        <location evidence="1">Cell membrane</location>
        <topology evidence="1">Multi-pass membrane protein</topology>
    </subcellularLocation>
</comment>
<dbReference type="RefSeq" id="WP_092532224.1">
    <property type="nucleotide sequence ID" value="NZ_FNKQ01000001.1"/>
</dbReference>
<evidence type="ECO:0000256" key="4">
    <source>
        <dbReference type="ARBA" id="ARBA00022989"/>
    </source>
</evidence>
<evidence type="ECO:0000313" key="7">
    <source>
        <dbReference type="EMBL" id="RDI72307.1"/>
    </source>
</evidence>
<keyword evidence="5 6" id="KW-0472">Membrane</keyword>
<keyword evidence="4 6" id="KW-1133">Transmembrane helix</keyword>
<dbReference type="AlphaFoldDB" id="A0A1H0Y6L1"/>